<dbReference type="EMBL" id="CP118605">
    <property type="protein sequence ID" value="WGL17194.1"/>
    <property type="molecule type" value="Genomic_DNA"/>
</dbReference>
<dbReference type="Gene3D" id="3.30.572.10">
    <property type="entry name" value="Thymidylate synthase/dCMP hydroxymethylase domain"/>
    <property type="match status" value="1"/>
</dbReference>
<dbReference type="RefSeq" id="WP_280321025.1">
    <property type="nucleotide sequence ID" value="NZ_CP118605.1"/>
</dbReference>
<dbReference type="SUPFAM" id="SSF55831">
    <property type="entry name" value="Thymidylate synthase/dCMP hydroxymethylase"/>
    <property type="match status" value="1"/>
</dbReference>
<dbReference type="InterPro" id="IPR036926">
    <property type="entry name" value="Thymidate_synth/dCMP_Mease_sf"/>
</dbReference>
<evidence type="ECO:0000313" key="1">
    <source>
        <dbReference type="EMBL" id="WGL17194.1"/>
    </source>
</evidence>
<dbReference type="Proteomes" id="UP001236500">
    <property type="component" value="Chromosome"/>
</dbReference>
<sequence length="188" mass="21322">MKPMSCRDAWQRMSAVSAEGAEHNYAQLLDMSDFLVETELFPRAVLEAYSAWNLGKVLQPEQERYFSTLRGGGQGDYRDKMPQKIANVIDCLTKFPESKRAIVVIPNNPSPDHVTDDDAKCMREIQFYFDNKGRLCATVFFRAQAALIFPKNIHFIGSMMREIAVSLPQQPSLGALFYLTTFLVADRS</sequence>
<proteinExistence type="predicted"/>
<reference evidence="1 2" key="1">
    <citation type="submission" date="2023-02" db="EMBL/GenBank/DDBJ databases">
        <title>Description and genomic characterization of Microbulbifer bruguierae sp. nov., isolated from the sediment of mangrove plant Bruguiera sexangula.</title>
        <authorList>
            <person name="Long M."/>
        </authorList>
    </citation>
    <scope>NUCLEOTIDE SEQUENCE [LARGE SCALE GENOMIC DNA]</scope>
    <source>
        <strain evidence="1 2">H12</strain>
    </source>
</reference>
<name>A0ABY8NFM3_9GAMM</name>
<evidence type="ECO:0000313" key="2">
    <source>
        <dbReference type="Proteomes" id="UP001236500"/>
    </source>
</evidence>
<protein>
    <submittedName>
        <fullName evidence="1">Uncharacterized protein</fullName>
    </submittedName>
</protein>
<organism evidence="1 2">
    <name type="scientific">Microbulbifer bruguierae</name>
    <dbReference type="NCBI Taxonomy" id="3029061"/>
    <lineage>
        <taxon>Bacteria</taxon>
        <taxon>Pseudomonadati</taxon>
        <taxon>Pseudomonadota</taxon>
        <taxon>Gammaproteobacteria</taxon>
        <taxon>Cellvibrionales</taxon>
        <taxon>Microbulbiferaceae</taxon>
        <taxon>Microbulbifer</taxon>
    </lineage>
</organism>
<keyword evidence="2" id="KW-1185">Reference proteome</keyword>
<accession>A0ABY8NFM3</accession>
<gene>
    <name evidence="1" type="ORF">PVT68_02575</name>
</gene>